<dbReference type="Proteomes" id="UP000005089">
    <property type="component" value="Unassembled WGS sequence"/>
</dbReference>
<dbReference type="SUPFAM" id="SSF63882">
    <property type="entry name" value="MoeA N-terminal region -like"/>
    <property type="match status" value="1"/>
</dbReference>
<evidence type="ECO:0000256" key="2">
    <source>
        <dbReference type="ARBA" id="ARBA00002901"/>
    </source>
</evidence>
<evidence type="ECO:0000259" key="12">
    <source>
        <dbReference type="SMART" id="SM00852"/>
    </source>
</evidence>
<dbReference type="NCBIfam" id="NF045515">
    <property type="entry name" value="Glp_gephyrin"/>
    <property type="match status" value="1"/>
</dbReference>
<evidence type="ECO:0000313" key="14">
    <source>
        <dbReference type="Proteomes" id="UP000005089"/>
    </source>
</evidence>
<gene>
    <name evidence="13" type="ORF">OFBG_01126</name>
</gene>
<comment type="function">
    <text evidence="2 11">Catalyzes the insertion of molybdate into adenylated molybdopterin with the concomitant release of AMP.</text>
</comment>
<evidence type="ECO:0000256" key="5">
    <source>
        <dbReference type="ARBA" id="ARBA00022505"/>
    </source>
</evidence>
<dbReference type="GeneID" id="77134902"/>
<dbReference type="GO" id="GO:0005829">
    <property type="term" value="C:cytosol"/>
    <property type="evidence" value="ECO:0007669"/>
    <property type="project" value="TreeGrafter"/>
</dbReference>
<dbReference type="InterPro" id="IPR038987">
    <property type="entry name" value="MoeA-like"/>
</dbReference>
<sequence length="407" mass="43902">MLTVNEALKCLLEMAAQVPESEMLAISKANGRVLAESQYSGIDVPNADNAAMDGYAIRFSDLNGTGTVLTVRQRVPAGHIGGKLQNGEAARIFTGAPIPEGADTVVRQEWCEVDGDRLIFTRLPEKKGESVRYRGEDLEEGDLVLKKGTRLQAQHLGVAASVGLVDLPVTRRLKVALMSTGDELVMQGESLTPGKIYNSNRYTLRALLENLGCTVTDFGIIADNLKATQAALAEAARTGHDLILTSGGVSVGEEDHIKPAIESLGRLHFWRVAVKPGKPLVFGEIDERSGLSSASAAIIGLPGNPVSSFVTFLLFVRPFLLRMQGVENVFPKSFSLRADFTLDNPDERNEFLRVKLNEAGGLEPFGNQGSGVMSSTVWGDGLIDNPPGQLIKKGDFVRFIPFSELLN</sequence>
<dbReference type="CDD" id="cd00887">
    <property type="entry name" value="MoeA"/>
    <property type="match status" value="1"/>
</dbReference>
<dbReference type="Gene3D" id="2.40.340.10">
    <property type="entry name" value="MoeA, C-terminal, domain IV"/>
    <property type="match status" value="1"/>
</dbReference>
<evidence type="ECO:0000256" key="4">
    <source>
        <dbReference type="ARBA" id="ARBA00010763"/>
    </source>
</evidence>
<keyword evidence="9 11" id="KW-0501">Molybdenum cofactor biosynthesis</keyword>
<dbReference type="PROSITE" id="PS01079">
    <property type="entry name" value="MOCF_BIOSYNTHESIS_2"/>
    <property type="match status" value="1"/>
</dbReference>
<dbReference type="GO" id="GO:0061599">
    <property type="term" value="F:molybdopterin molybdotransferase activity"/>
    <property type="evidence" value="ECO:0007669"/>
    <property type="project" value="UniProtKB-UniRule"/>
</dbReference>
<dbReference type="SMART" id="SM00852">
    <property type="entry name" value="MoCF_biosynth"/>
    <property type="match status" value="1"/>
</dbReference>
<dbReference type="InterPro" id="IPR005110">
    <property type="entry name" value="MoeA_linker/N"/>
</dbReference>
<evidence type="ECO:0000313" key="13">
    <source>
        <dbReference type="EMBL" id="EEO30098.1"/>
    </source>
</evidence>
<dbReference type="eggNOG" id="COG0303">
    <property type="taxonomic scope" value="Bacteria"/>
</dbReference>
<proteinExistence type="inferred from homology"/>
<comment type="catalytic activity">
    <reaction evidence="10">
        <text>adenylyl-molybdopterin + molybdate = Mo-molybdopterin + AMP + H(+)</text>
        <dbReference type="Rhea" id="RHEA:35047"/>
        <dbReference type="ChEBI" id="CHEBI:15378"/>
        <dbReference type="ChEBI" id="CHEBI:36264"/>
        <dbReference type="ChEBI" id="CHEBI:62727"/>
        <dbReference type="ChEBI" id="CHEBI:71302"/>
        <dbReference type="ChEBI" id="CHEBI:456215"/>
        <dbReference type="EC" id="2.10.1.1"/>
    </reaction>
</comment>
<dbReference type="EMBL" id="GG658170">
    <property type="protein sequence ID" value="EEO30098.1"/>
    <property type="molecule type" value="Genomic_DNA"/>
</dbReference>
<dbReference type="FunFam" id="3.40.980.10:FF:000004">
    <property type="entry name" value="Molybdopterin molybdenumtransferase"/>
    <property type="match status" value="1"/>
</dbReference>
<dbReference type="Pfam" id="PF00994">
    <property type="entry name" value="MoCF_biosynth"/>
    <property type="match status" value="1"/>
</dbReference>
<accession>C3XA72</accession>
<keyword evidence="5 11" id="KW-0500">Molybdenum</keyword>
<dbReference type="NCBIfam" id="TIGR00177">
    <property type="entry name" value="molyb_syn"/>
    <property type="match status" value="1"/>
</dbReference>
<dbReference type="Pfam" id="PF03454">
    <property type="entry name" value="MoeA_C"/>
    <property type="match status" value="1"/>
</dbReference>
<dbReference type="SUPFAM" id="SSF53218">
    <property type="entry name" value="Molybdenum cofactor biosynthesis proteins"/>
    <property type="match status" value="1"/>
</dbReference>
<evidence type="ECO:0000256" key="9">
    <source>
        <dbReference type="ARBA" id="ARBA00023150"/>
    </source>
</evidence>
<dbReference type="GO" id="GO:0046872">
    <property type="term" value="F:metal ion binding"/>
    <property type="evidence" value="ECO:0007669"/>
    <property type="project" value="UniProtKB-UniRule"/>
</dbReference>
<reference evidence="13 14" key="1">
    <citation type="submission" date="2009-02" db="EMBL/GenBank/DDBJ databases">
        <title>The Genome Sequence of Oxalobacter formigenes OXCC13.</title>
        <authorList>
            <consortium name="The Broad Institute Genome Sequencing Platform"/>
            <person name="Ward D."/>
            <person name="Young S.K."/>
            <person name="Kodira C.D."/>
            <person name="Zeng Q."/>
            <person name="Koehrsen M."/>
            <person name="Alvarado L."/>
            <person name="Berlin A."/>
            <person name="Borenstein D."/>
            <person name="Chen Z."/>
            <person name="Engels R."/>
            <person name="Freedman E."/>
            <person name="Gellesch M."/>
            <person name="Goldberg J."/>
            <person name="Griggs A."/>
            <person name="Gujja S."/>
            <person name="Heiman D."/>
            <person name="Hepburn T."/>
            <person name="Howarth C."/>
            <person name="Jen D."/>
            <person name="Larson L."/>
            <person name="Lewis B."/>
            <person name="Mehta T."/>
            <person name="Park D."/>
            <person name="Pearson M."/>
            <person name="Roberts A."/>
            <person name="Saif S."/>
            <person name="Shea T."/>
            <person name="Shenoy N."/>
            <person name="Sisk P."/>
            <person name="Stolte C."/>
            <person name="Sykes S."/>
            <person name="Walk T."/>
            <person name="White J."/>
            <person name="Yandava C."/>
            <person name="Allison M.J."/>
            <person name="Lander E."/>
            <person name="Nusbaum C."/>
            <person name="Galagan J."/>
            <person name="Birren B."/>
        </authorList>
    </citation>
    <scope>NUCLEOTIDE SEQUENCE [LARGE SCALE GENOMIC DNA]</scope>
    <source>
        <strain evidence="13 14">OXCC13</strain>
    </source>
</reference>
<dbReference type="InterPro" id="IPR036688">
    <property type="entry name" value="MoeA_C_domain_IV_sf"/>
</dbReference>
<dbReference type="OrthoDB" id="9804758at2"/>
<dbReference type="AlphaFoldDB" id="C3XA72"/>
<dbReference type="SUPFAM" id="SSF63867">
    <property type="entry name" value="MoeA C-terminal domain-like"/>
    <property type="match status" value="1"/>
</dbReference>
<dbReference type="Gene3D" id="2.170.190.11">
    <property type="entry name" value="Molybdopterin biosynthesis moea protein, domain 3"/>
    <property type="match status" value="1"/>
</dbReference>
<dbReference type="InterPro" id="IPR036425">
    <property type="entry name" value="MoaB/Mog-like_dom_sf"/>
</dbReference>
<keyword evidence="8 11" id="KW-0460">Magnesium</keyword>
<organism evidence="13 14">
    <name type="scientific">Oxalobacter formigenes OXCC13</name>
    <dbReference type="NCBI Taxonomy" id="556269"/>
    <lineage>
        <taxon>Bacteria</taxon>
        <taxon>Pseudomonadati</taxon>
        <taxon>Pseudomonadota</taxon>
        <taxon>Betaproteobacteria</taxon>
        <taxon>Burkholderiales</taxon>
        <taxon>Oxalobacteraceae</taxon>
        <taxon>Oxalobacter</taxon>
    </lineage>
</organism>
<dbReference type="InterPro" id="IPR036135">
    <property type="entry name" value="MoeA_linker/N_sf"/>
</dbReference>
<dbReference type="Gene3D" id="3.90.105.10">
    <property type="entry name" value="Molybdopterin biosynthesis moea protein, domain 2"/>
    <property type="match status" value="1"/>
</dbReference>
<evidence type="ECO:0000256" key="3">
    <source>
        <dbReference type="ARBA" id="ARBA00005046"/>
    </source>
</evidence>
<comment type="cofactor">
    <cofactor evidence="1 11">
        <name>Mg(2+)</name>
        <dbReference type="ChEBI" id="CHEBI:18420"/>
    </cofactor>
</comment>
<dbReference type="InterPro" id="IPR008284">
    <property type="entry name" value="MoCF_biosynth_CS"/>
</dbReference>
<evidence type="ECO:0000256" key="8">
    <source>
        <dbReference type="ARBA" id="ARBA00022842"/>
    </source>
</evidence>
<evidence type="ECO:0000256" key="6">
    <source>
        <dbReference type="ARBA" id="ARBA00022679"/>
    </source>
</evidence>
<comment type="pathway">
    <text evidence="3 11">Cofactor biosynthesis; molybdopterin biosynthesis.</text>
</comment>
<dbReference type="RefSeq" id="WP_005880996.1">
    <property type="nucleotide sequence ID" value="NZ_CP019430.1"/>
</dbReference>
<dbReference type="Gene3D" id="3.40.980.10">
    <property type="entry name" value="MoaB/Mog-like domain"/>
    <property type="match status" value="1"/>
</dbReference>
<protein>
    <recommendedName>
        <fullName evidence="11">Molybdopterin molybdenumtransferase</fullName>
        <ecNumber evidence="11">2.10.1.1</ecNumber>
    </recommendedName>
</protein>
<evidence type="ECO:0000256" key="7">
    <source>
        <dbReference type="ARBA" id="ARBA00022723"/>
    </source>
</evidence>
<evidence type="ECO:0000256" key="10">
    <source>
        <dbReference type="ARBA" id="ARBA00047317"/>
    </source>
</evidence>
<dbReference type="Pfam" id="PF03453">
    <property type="entry name" value="MoeA_N"/>
    <property type="match status" value="1"/>
</dbReference>
<evidence type="ECO:0000256" key="1">
    <source>
        <dbReference type="ARBA" id="ARBA00001946"/>
    </source>
</evidence>
<dbReference type="HOGENOM" id="CLU_010186_7_0_4"/>
<dbReference type="PANTHER" id="PTHR10192:SF5">
    <property type="entry name" value="GEPHYRIN"/>
    <property type="match status" value="1"/>
</dbReference>
<keyword evidence="6 11" id="KW-0808">Transferase</keyword>
<dbReference type="InterPro" id="IPR001453">
    <property type="entry name" value="MoaB/Mog_dom"/>
</dbReference>
<evidence type="ECO:0000256" key="11">
    <source>
        <dbReference type="RuleBase" id="RU365090"/>
    </source>
</evidence>
<name>C3XA72_OXAFO</name>
<dbReference type="STRING" id="847.BRW83_1014"/>
<keyword evidence="14" id="KW-1185">Reference proteome</keyword>
<dbReference type="InterPro" id="IPR005111">
    <property type="entry name" value="MoeA_C_domain_IV"/>
</dbReference>
<keyword evidence="7 11" id="KW-0479">Metal-binding</keyword>
<dbReference type="GO" id="GO:0006777">
    <property type="term" value="P:Mo-molybdopterin cofactor biosynthetic process"/>
    <property type="evidence" value="ECO:0007669"/>
    <property type="project" value="UniProtKB-UniRule"/>
</dbReference>
<dbReference type="UniPathway" id="UPA00344"/>
<dbReference type="EC" id="2.10.1.1" evidence="11"/>
<comment type="similarity">
    <text evidence="4 11">Belongs to the MoeA family.</text>
</comment>
<feature type="domain" description="MoaB/Mog" evidence="12">
    <location>
        <begin position="176"/>
        <end position="322"/>
    </location>
</feature>
<dbReference type="PANTHER" id="PTHR10192">
    <property type="entry name" value="MOLYBDOPTERIN BIOSYNTHESIS PROTEIN"/>
    <property type="match status" value="1"/>
</dbReference>